<feature type="domain" description="DUF3806" evidence="2">
    <location>
        <begin position="102"/>
        <end position="159"/>
    </location>
</feature>
<evidence type="ECO:0000256" key="1">
    <source>
        <dbReference type="SAM" id="MobiDB-lite"/>
    </source>
</evidence>
<protein>
    <submittedName>
        <fullName evidence="3">Uncharacterized protein DUF3806</fullName>
    </submittedName>
</protein>
<feature type="region of interest" description="Disordered" evidence="1">
    <location>
        <begin position="1"/>
        <end position="41"/>
    </location>
</feature>
<reference evidence="3 4" key="1">
    <citation type="submission" date="2019-06" db="EMBL/GenBank/DDBJ databases">
        <title>Sequencing the genomes of 1000 actinobacteria strains.</title>
        <authorList>
            <person name="Klenk H.-P."/>
        </authorList>
    </citation>
    <scope>NUCLEOTIDE SEQUENCE [LARGE SCALE GENOMIC DNA]</scope>
    <source>
        <strain evidence="3 4">DSM 18607</strain>
    </source>
</reference>
<dbReference type="Proteomes" id="UP000317893">
    <property type="component" value="Unassembled WGS sequence"/>
</dbReference>
<dbReference type="RefSeq" id="WP_141849978.1">
    <property type="nucleotide sequence ID" value="NZ_BAAAPR010000010.1"/>
</dbReference>
<keyword evidence="4" id="KW-1185">Reference proteome</keyword>
<feature type="compositionally biased region" description="Low complexity" evidence="1">
    <location>
        <begin position="12"/>
        <end position="28"/>
    </location>
</feature>
<proteinExistence type="predicted"/>
<organism evidence="3 4">
    <name type="scientific">Lapillicoccus jejuensis</name>
    <dbReference type="NCBI Taxonomy" id="402171"/>
    <lineage>
        <taxon>Bacteria</taxon>
        <taxon>Bacillati</taxon>
        <taxon>Actinomycetota</taxon>
        <taxon>Actinomycetes</taxon>
        <taxon>Micrococcales</taxon>
        <taxon>Intrasporangiaceae</taxon>
        <taxon>Lapillicoccus</taxon>
    </lineage>
</organism>
<accession>A0A542E649</accession>
<name>A0A542E649_9MICO</name>
<evidence type="ECO:0000259" key="2">
    <source>
        <dbReference type="Pfam" id="PF12713"/>
    </source>
</evidence>
<dbReference type="InterPro" id="IPR024266">
    <property type="entry name" value="DUF3806"/>
</dbReference>
<dbReference type="AlphaFoldDB" id="A0A542E649"/>
<dbReference type="EMBL" id="VFMN01000001">
    <property type="protein sequence ID" value="TQJ10803.1"/>
    <property type="molecule type" value="Genomic_DNA"/>
</dbReference>
<sequence length="179" mass="19278">MAWFSRKDKRSGPAAAGVPDDGPANGPDGSDDAPEYDPEVPLRVRIRDVGDAERARVEAGLAALADLGVDVDDVTSLGAGLDRATQEWQATPARKRGDEDAAREPWVVGVGEHLVRHSDLEWALVRDAFGTDLAVAQQRDDFAVVPANLVGARWMAGETGWLPGVVAHLLRVRESRRPD</sequence>
<feature type="compositionally biased region" description="Acidic residues" evidence="1">
    <location>
        <begin position="29"/>
        <end position="38"/>
    </location>
</feature>
<dbReference type="Pfam" id="PF12713">
    <property type="entry name" value="DUF3806"/>
    <property type="match status" value="1"/>
</dbReference>
<comment type="caution">
    <text evidence="3">The sequence shown here is derived from an EMBL/GenBank/DDBJ whole genome shotgun (WGS) entry which is preliminary data.</text>
</comment>
<dbReference type="OrthoDB" id="5142870at2"/>
<evidence type="ECO:0000313" key="4">
    <source>
        <dbReference type="Proteomes" id="UP000317893"/>
    </source>
</evidence>
<evidence type="ECO:0000313" key="3">
    <source>
        <dbReference type="EMBL" id="TQJ10803.1"/>
    </source>
</evidence>
<gene>
    <name evidence="3" type="ORF">FB458_3944</name>
</gene>